<dbReference type="OrthoDB" id="1706162at2"/>
<keyword evidence="1" id="KW-0472">Membrane</keyword>
<feature type="transmembrane region" description="Helical" evidence="1">
    <location>
        <begin position="214"/>
        <end position="238"/>
    </location>
</feature>
<name>A0A143YAS6_9LACT</name>
<protein>
    <submittedName>
        <fullName evidence="2">Uncharacterized protein</fullName>
    </submittedName>
</protein>
<feature type="transmembrane region" description="Helical" evidence="1">
    <location>
        <begin position="93"/>
        <end position="112"/>
    </location>
</feature>
<organism evidence="2 3">
    <name type="scientific">Trichococcus palustris</name>
    <dbReference type="NCBI Taxonomy" id="140314"/>
    <lineage>
        <taxon>Bacteria</taxon>
        <taxon>Bacillati</taxon>
        <taxon>Bacillota</taxon>
        <taxon>Bacilli</taxon>
        <taxon>Lactobacillales</taxon>
        <taxon>Carnobacteriaceae</taxon>
        <taxon>Trichococcus</taxon>
    </lineage>
</organism>
<accession>A0A143YAS6</accession>
<feature type="transmembrane region" description="Helical" evidence="1">
    <location>
        <begin position="315"/>
        <end position="335"/>
    </location>
</feature>
<evidence type="ECO:0000313" key="2">
    <source>
        <dbReference type="EMBL" id="CZQ85216.1"/>
    </source>
</evidence>
<feature type="transmembrane region" description="Helical" evidence="1">
    <location>
        <begin position="398"/>
        <end position="418"/>
    </location>
</feature>
<evidence type="ECO:0000256" key="1">
    <source>
        <dbReference type="SAM" id="Phobius"/>
    </source>
</evidence>
<feature type="transmembrane region" description="Helical" evidence="1">
    <location>
        <begin position="161"/>
        <end position="180"/>
    </location>
</feature>
<feature type="transmembrane region" description="Helical" evidence="1">
    <location>
        <begin position="187"/>
        <end position="208"/>
    </location>
</feature>
<sequence length="426" mass="47775">MNSTKDKKAEVNVGCVAIDDYDWLRGVEMKKTKKPTLAFGCSVLGGLLLYYAMMWLQPTLPSILFDYHYWLDHMMTSPLMKFYWMIGDMTEPFFFKSLLGGIGLLIGSILAYQLDKRKSRYRLTPITYGYGKLWPWLFAASFLSLLIVTLLFGNIRSEEPGWVATFIPYVSIAGAVILKYGGNMKSVLTGSILGALFSTPITMFIRYICLANGLPGVIGSVSGMWIGGIIVLQTCYYLPWMTLVETAPNSSVIPGEMTIAQLKKASPNRFFIRRLLADYSEPMFVGNEYAGFFLIIGSLLSWLLNPYHVSYGTGLFPGILLAGWLSGAVAIYLYWDKWMEQDFFPSFVGIVSVAPQTVLKFGSSIWIIVFTAVLAAIICPPIAEYVNSKLPKHWHSMIGFTFSMALGTVVITLILRYLQMSFPFLF</sequence>
<feature type="transmembrane region" description="Helical" evidence="1">
    <location>
        <begin position="283"/>
        <end position="303"/>
    </location>
</feature>
<dbReference type="RefSeq" id="WP_087031230.1">
    <property type="nucleotide sequence ID" value="NZ_FJNE01000002.1"/>
</dbReference>
<dbReference type="Proteomes" id="UP000242754">
    <property type="component" value="Unassembled WGS sequence"/>
</dbReference>
<evidence type="ECO:0000313" key="3">
    <source>
        <dbReference type="Proteomes" id="UP000242754"/>
    </source>
</evidence>
<feature type="transmembrane region" description="Helical" evidence="1">
    <location>
        <begin position="365"/>
        <end position="386"/>
    </location>
</feature>
<dbReference type="EMBL" id="FJNE01000002">
    <property type="protein sequence ID" value="CZQ85216.1"/>
    <property type="molecule type" value="Genomic_DNA"/>
</dbReference>
<keyword evidence="1" id="KW-1133">Transmembrane helix</keyword>
<proteinExistence type="predicted"/>
<dbReference type="AlphaFoldDB" id="A0A143YAS6"/>
<feature type="transmembrane region" description="Helical" evidence="1">
    <location>
        <begin position="133"/>
        <end position="155"/>
    </location>
</feature>
<reference evidence="2 3" key="1">
    <citation type="submission" date="2016-02" db="EMBL/GenBank/DDBJ databases">
        <authorList>
            <person name="Wen L."/>
            <person name="He K."/>
            <person name="Yang H."/>
        </authorList>
    </citation>
    <scope>NUCLEOTIDE SEQUENCE [LARGE SCALE GENOMIC DNA]</scope>
    <source>
        <strain evidence="2">Trichococcus palustris</strain>
    </source>
</reference>
<keyword evidence="3" id="KW-1185">Reference proteome</keyword>
<gene>
    <name evidence="2" type="ORF">Tpal_604</name>
</gene>
<feature type="transmembrane region" description="Helical" evidence="1">
    <location>
        <begin position="37"/>
        <end position="56"/>
    </location>
</feature>
<keyword evidence="1" id="KW-0812">Transmembrane</keyword>
<dbReference type="STRING" id="140314.SAMN04488076_10188"/>